<sequence>MITSKFLNNVAEFVDSNISKVVLNKGEYEITDFLVKSASDNIVTLNYIVPNGSVAAINSIELKDSSNNGISDNTVYVPIHADTMMIQTIQVKEGI</sequence>
<name>A0A1G5JXU6_9FIRM</name>
<evidence type="ECO:0000313" key="1">
    <source>
        <dbReference type="EMBL" id="SCY93137.1"/>
    </source>
</evidence>
<dbReference type="EMBL" id="FMUS01000022">
    <property type="protein sequence ID" value="SCY93137.1"/>
    <property type="molecule type" value="Genomic_DNA"/>
</dbReference>
<accession>A0A1G5JXU6</accession>
<keyword evidence="2" id="KW-1185">Reference proteome</keyword>
<organism evidence="1 2">
    <name type="scientific">Alkaliphilus peptidifermentans DSM 18978</name>
    <dbReference type="NCBI Taxonomy" id="1120976"/>
    <lineage>
        <taxon>Bacteria</taxon>
        <taxon>Bacillati</taxon>
        <taxon>Bacillota</taxon>
        <taxon>Clostridia</taxon>
        <taxon>Peptostreptococcales</taxon>
        <taxon>Natronincolaceae</taxon>
        <taxon>Alkaliphilus</taxon>
    </lineage>
</organism>
<gene>
    <name evidence="1" type="ORF">SAMN03080606_03107</name>
</gene>
<protein>
    <recommendedName>
        <fullName evidence="3">Ketopantoate hydroxymethyltransferase</fullName>
    </recommendedName>
</protein>
<dbReference type="RefSeq" id="WP_091545403.1">
    <property type="nucleotide sequence ID" value="NZ_FMUS01000022.1"/>
</dbReference>
<proteinExistence type="predicted"/>
<dbReference type="OrthoDB" id="2086672at2"/>
<reference evidence="1 2" key="1">
    <citation type="submission" date="2016-10" db="EMBL/GenBank/DDBJ databases">
        <authorList>
            <person name="de Groot N.N."/>
        </authorList>
    </citation>
    <scope>NUCLEOTIDE SEQUENCE [LARGE SCALE GENOMIC DNA]</scope>
    <source>
        <strain evidence="1 2">DSM 18978</strain>
    </source>
</reference>
<evidence type="ECO:0000313" key="2">
    <source>
        <dbReference type="Proteomes" id="UP000198636"/>
    </source>
</evidence>
<dbReference type="Proteomes" id="UP000198636">
    <property type="component" value="Unassembled WGS sequence"/>
</dbReference>
<dbReference type="AlphaFoldDB" id="A0A1G5JXU6"/>
<dbReference type="STRING" id="1120976.SAMN03080606_03107"/>
<evidence type="ECO:0008006" key="3">
    <source>
        <dbReference type="Google" id="ProtNLM"/>
    </source>
</evidence>